<dbReference type="OrthoDB" id="1056775at2"/>
<dbReference type="NCBIfam" id="TIGR02937">
    <property type="entry name" value="sigma70-ECF"/>
    <property type="match status" value="1"/>
</dbReference>
<feature type="domain" description="RNA polymerase sigma factor 70 region 4 type 2" evidence="6">
    <location>
        <begin position="123"/>
        <end position="172"/>
    </location>
</feature>
<dbReference type="InterPro" id="IPR007627">
    <property type="entry name" value="RNA_pol_sigma70_r2"/>
</dbReference>
<dbReference type="InterPro" id="IPR036388">
    <property type="entry name" value="WH-like_DNA-bd_sf"/>
</dbReference>
<dbReference type="Gene3D" id="1.10.10.10">
    <property type="entry name" value="Winged helix-like DNA-binding domain superfamily/Winged helix DNA-binding domain"/>
    <property type="match status" value="1"/>
</dbReference>
<dbReference type="Pfam" id="PF04542">
    <property type="entry name" value="Sigma70_r2"/>
    <property type="match status" value="1"/>
</dbReference>
<feature type="domain" description="RNA polymerase sigma-70 region 2" evidence="5">
    <location>
        <begin position="30"/>
        <end position="94"/>
    </location>
</feature>
<evidence type="ECO:0000256" key="4">
    <source>
        <dbReference type="ARBA" id="ARBA00023163"/>
    </source>
</evidence>
<dbReference type="Gene3D" id="1.10.1740.10">
    <property type="match status" value="1"/>
</dbReference>
<evidence type="ECO:0000313" key="7">
    <source>
        <dbReference type="EMBL" id="SMC33813.1"/>
    </source>
</evidence>
<dbReference type="InterPro" id="IPR039425">
    <property type="entry name" value="RNA_pol_sigma-70-like"/>
</dbReference>
<dbReference type="InterPro" id="IPR013249">
    <property type="entry name" value="RNA_pol_sigma70_r4_t2"/>
</dbReference>
<reference evidence="7 8" key="1">
    <citation type="submission" date="2017-04" db="EMBL/GenBank/DDBJ databases">
        <authorList>
            <person name="Afonso C.L."/>
            <person name="Miller P.J."/>
            <person name="Scott M.A."/>
            <person name="Spackman E."/>
            <person name="Goraichik I."/>
            <person name="Dimitrov K.M."/>
            <person name="Suarez D.L."/>
            <person name="Swayne D.E."/>
        </authorList>
    </citation>
    <scope>NUCLEOTIDE SEQUENCE [LARGE SCALE GENOMIC DNA]</scope>
    <source>
        <strain evidence="7 8">CGMCC 1.12708</strain>
    </source>
</reference>
<evidence type="ECO:0000256" key="1">
    <source>
        <dbReference type="ARBA" id="ARBA00010641"/>
    </source>
</evidence>
<keyword evidence="2" id="KW-0805">Transcription regulation</keyword>
<sequence length="186" mass="21926">MKTIFIHRKSDVEKLLPKLKKQDRIAQKELYDNYAPKMLNVCRNYIPDVHYAEDVMIKAFFKVFKSIDSYKSEGSFEGWIRRIMVNESLTFLRLNKGLIYLEEDKIADEPAEYEEDMTGIDAQELLDALPESYRAVFNLYVLEDCSHKEIAQMLNITETTSKTQLFRAKNKLKEIVLKKKMIQNEN</sequence>
<evidence type="ECO:0000313" key="8">
    <source>
        <dbReference type="Proteomes" id="UP000192393"/>
    </source>
</evidence>
<keyword evidence="3" id="KW-0731">Sigma factor</keyword>
<dbReference type="STRING" id="1434700.SAMN06296427_101254"/>
<evidence type="ECO:0000256" key="2">
    <source>
        <dbReference type="ARBA" id="ARBA00023015"/>
    </source>
</evidence>
<dbReference type="SUPFAM" id="SSF88946">
    <property type="entry name" value="Sigma2 domain of RNA polymerase sigma factors"/>
    <property type="match status" value="1"/>
</dbReference>
<dbReference type="EMBL" id="FWXS01000001">
    <property type="protein sequence ID" value="SMC33813.1"/>
    <property type="molecule type" value="Genomic_DNA"/>
</dbReference>
<keyword evidence="8" id="KW-1185">Reference proteome</keyword>
<dbReference type="RefSeq" id="WP_084015480.1">
    <property type="nucleotide sequence ID" value="NZ_FWXS01000001.1"/>
</dbReference>
<dbReference type="InterPro" id="IPR013325">
    <property type="entry name" value="RNA_pol_sigma_r2"/>
</dbReference>
<proteinExistence type="inferred from homology"/>
<accession>A0A1W1YCE1</accession>
<dbReference type="CDD" id="cd06171">
    <property type="entry name" value="Sigma70_r4"/>
    <property type="match status" value="1"/>
</dbReference>
<dbReference type="Pfam" id="PF08281">
    <property type="entry name" value="Sigma70_r4_2"/>
    <property type="match status" value="1"/>
</dbReference>
<dbReference type="GO" id="GO:0006352">
    <property type="term" value="P:DNA-templated transcription initiation"/>
    <property type="evidence" value="ECO:0007669"/>
    <property type="project" value="InterPro"/>
</dbReference>
<organism evidence="7 8">
    <name type="scientific">Moheibacter sediminis</name>
    <dbReference type="NCBI Taxonomy" id="1434700"/>
    <lineage>
        <taxon>Bacteria</taxon>
        <taxon>Pseudomonadati</taxon>
        <taxon>Bacteroidota</taxon>
        <taxon>Flavobacteriia</taxon>
        <taxon>Flavobacteriales</taxon>
        <taxon>Weeksellaceae</taxon>
        <taxon>Moheibacter</taxon>
    </lineage>
</organism>
<dbReference type="PANTHER" id="PTHR43133">
    <property type="entry name" value="RNA POLYMERASE ECF-TYPE SIGMA FACTO"/>
    <property type="match status" value="1"/>
</dbReference>
<evidence type="ECO:0000259" key="6">
    <source>
        <dbReference type="Pfam" id="PF08281"/>
    </source>
</evidence>
<evidence type="ECO:0000256" key="3">
    <source>
        <dbReference type="ARBA" id="ARBA00023082"/>
    </source>
</evidence>
<name>A0A1W1YCE1_9FLAO</name>
<dbReference type="InterPro" id="IPR013324">
    <property type="entry name" value="RNA_pol_sigma_r3/r4-like"/>
</dbReference>
<dbReference type="GO" id="GO:0003677">
    <property type="term" value="F:DNA binding"/>
    <property type="evidence" value="ECO:0007669"/>
    <property type="project" value="InterPro"/>
</dbReference>
<keyword evidence="4" id="KW-0804">Transcription</keyword>
<dbReference type="SUPFAM" id="SSF88659">
    <property type="entry name" value="Sigma3 and sigma4 domains of RNA polymerase sigma factors"/>
    <property type="match status" value="1"/>
</dbReference>
<dbReference type="Proteomes" id="UP000192393">
    <property type="component" value="Unassembled WGS sequence"/>
</dbReference>
<evidence type="ECO:0000259" key="5">
    <source>
        <dbReference type="Pfam" id="PF04542"/>
    </source>
</evidence>
<dbReference type="PANTHER" id="PTHR43133:SF46">
    <property type="entry name" value="RNA POLYMERASE SIGMA-70 FACTOR ECF SUBFAMILY"/>
    <property type="match status" value="1"/>
</dbReference>
<dbReference type="InterPro" id="IPR014284">
    <property type="entry name" value="RNA_pol_sigma-70_dom"/>
</dbReference>
<dbReference type="GO" id="GO:0016987">
    <property type="term" value="F:sigma factor activity"/>
    <property type="evidence" value="ECO:0007669"/>
    <property type="project" value="UniProtKB-KW"/>
</dbReference>
<comment type="similarity">
    <text evidence="1">Belongs to the sigma-70 factor family. ECF subfamily.</text>
</comment>
<protein>
    <submittedName>
        <fullName evidence="7">RNA polymerase sigma-70 factor, ECF subfamily</fullName>
    </submittedName>
</protein>
<gene>
    <name evidence="7" type="ORF">SAMN06296427_101254</name>
</gene>
<dbReference type="AlphaFoldDB" id="A0A1W1YCE1"/>